<feature type="compositionally biased region" description="Low complexity" evidence="4">
    <location>
        <begin position="599"/>
        <end position="610"/>
    </location>
</feature>
<dbReference type="PROSITE" id="PS50600">
    <property type="entry name" value="ULP_PROTEASE"/>
    <property type="match status" value="1"/>
</dbReference>
<dbReference type="Proteomes" id="UP000800036">
    <property type="component" value="Unassembled WGS sequence"/>
</dbReference>
<evidence type="ECO:0000256" key="1">
    <source>
        <dbReference type="ARBA" id="ARBA00005234"/>
    </source>
</evidence>
<dbReference type="GO" id="GO:0008234">
    <property type="term" value="F:cysteine-type peptidase activity"/>
    <property type="evidence" value="ECO:0007669"/>
    <property type="project" value="InterPro"/>
</dbReference>
<protein>
    <recommendedName>
        <fullName evidence="5">Ubiquitin-like protease family profile domain-containing protein</fullName>
    </recommendedName>
</protein>
<keyword evidence="3" id="KW-0378">Hydrolase</keyword>
<dbReference type="OrthoDB" id="3687719at2759"/>
<feature type="region of interest" description="Disordered" evidence="4">
    <location>
        <begin position="648"/>
        <end position="671"/>
    </location>
</feature>
<proteinExistence type="inferred from homology"/>
<reference evidence="6" key="1">
    <citation type="journal article" date="2020" name="Stud. Mycol.">
        <title>101 Dothideomycetes genomes: a test case for predicting lifestyles and emergence of pathogens.</title>
        <authorList>
            <person name="Haridas S."/>
            <person name="Albert R."/>
            <person name="Binder M."/>
            <person name="Bloem J."/>
            <person name="Labutti K."/>
            <person name="Salamov A."/>
            <person name="Andreopoulos B."/>
            <person name="Baker S."/>
            <person name="Barry K."/>
            <person name="Bills G."/>
            <person name="Bluhm B."/>
            <person name="Cannon C."/>
            <person name="Castanera R."/>
            <person name="Culley D."/>
            <person name="Daum C."/>
            <person name="Ezra D."/>
            <person name="Gonzalez J."/>
            <person name="Henrissat B."/>
            <person name="Kuo A."/>
            <person name="Liang C."/>
            <person name="Lipzen A."/>
            <person name="Lutzoni F."/>
            <person name="Magnuson J."/>
            <person name="Mondo S."/>
            <person name="Nolan M."/>
            <person name="Ohm R."/>
            <person name="Pangilinan J."/>
            <person name="Park H.-J."/>
            <person name="Ramirez L."/>
            <person name="Alfaro M."/>
            <person name="Sun H."/>
            <person name="Tritt A."/>
            <person name="Yoshinaga Y."/>
            <person name="Zwiers L.-H."/>
            <person name="Turgeon B."/>
            <person name="Goodwin S."/>
            <person name="Spatafora J."/>
            <person name="Crous P."/>
            <person name="Grigoriev I."/>
        </authorList>
    </citation>
    <scope>NUCLEOTIDE SEQUENCE</scope>
    <source>
        <strain evidence="6">CBS 107.79</strain>
    </source>
</reference>
<keyword evidence="2" id="KW-0645">Protease</keyword>
<evidence type="ECO:0000259" key="5">
    <source>
        <dbReference type="PROSITE" id="PS50600"/>
    </source>
</evidence>
<evidence type="ECO:0000256" key="3">
    <source>
        <dbReference type="ARBA" id="ARBA00022801"/>
    </source>
</evidence>
<gene>
    <name evidence="6" type="ORF">BU23DRAFT_558686</name>
</gene>
<evidence type="ECO:0000313" key="7">
    <source>
        <dbReference type="Proteomes" id="UP000800036"/>
    </source>
</evidence>
<name>A0A6A5UUA9_9PLEO</name>
<feature type="region of interest" description="Disordered" evidence="4">
    <location>
        <begin position="557"/>
        <end position="634"/>
    </location>
</feature>
<evidence type="ECO:0000313" key="6">
    <source>
        <dbReference type="EMBL" id="KAF1968274.1"/>
    </source>
</evidence>
<dbReference type="EMBL" id="ML976722">
    <property type="protein sequence ID" value="KAF1968274.1"/>
    <property type="molecule type" value="Genomic_DNA"/>
</dbReference>
<feature type="domain" description="Ubiquitin-like protease family profile" evidence="5">
    <location>
        <begin position="163"/>
        <end position="352"/>
    </location>
</feature>
<organism evidence="6 7">
    <name type="scientific">Bimuria novae-zelandiae CBS 107.79</name>
    <dbReference type="NCBI Taxonomy" id="1447943"/>
    <lineage>
        <taxon>Eukaryota</taxon>
        <taxon>Fungi</taxon>
        <taxon>Dikarya</taxon>
        <taxon>Ascomycota</taxon>
        <taxon>Pezizomycotina</taxon>
        <taxon>Dothideomycetes</taxon>
        <taxon>Pleosporomycetidae</taxon>
        <taxon>Pleosporales</taxon>
        <taxon>Massarineae</taxon>
        <taxon>Didymosphaeriaceae</taxon>
        <taxon>Bimuria</taxon>
    </lineage>
</organism>
<dbReference type="SUPFAM" id="SSF54001">
    <property type="entry name" value="Cysteine proteinases"/>
    <property type="match status" value="1"/>
</dbReference>
<accession>A0A6A5UUA9</accession>
<dbReference type="AlphaFoldDB" id="A0A6A5UUA9"/>
<evidence type="ECO:0000256" key="4">
    <source>
        <dbReference type="SAM" id="MobiDB-lite"/>
    </source>
</evidence>
<dbReference type="InterPro" id="IPR038765">
    <property type="entry name" value="Papain-like_cys_pep_sf"/>
</dbReference>
<dbReference type="InterPro" id="IPR003653">
    <property type="entry name" value="Peptidase_C48_C"/>
</dbReference>
<sequence>MDGETPRTSSAVPPRRPIQAHDQCALAFMQTGAHLSHQSATLFITASRGFDRLPAPMSATRPALKHRRYTIDASVAPGAFPQLHDYSRYTYGSENEDFTPWAQPRATHLKFEQLSVRPRETDEPVHRRQQYPLPDPLRYRDLHRWGNVWPPFNIDPYVTVGNAKPTNEDFRLSIERKGSDCWWRDTILDSSLELILQYYNVEARGVGIATSVITMCLQFAQYEDANLNEVREYKAMFEDKKWIMIPLNDGIAATSAEETAGSHWALLAIDRPNHTAHYIDGWSVTRSSRSWQAIAIGFTCAMENLLSERYIRILQYDAPGQWEHNKSGGSDGGPCRDHGPCGPYVAKMVEYLVKRIIDHQDQGLEANINFDLDTDAVDYFEREFDSVETRCYLAYTLAGAKASQVANERAEHHDEEALRELSREEISASREPAPLLYDPALFSKTALTHKAVAKQYQRQQEAQFRSNWWSSTIASSSTSGSSGGIFLIGEANGIYDAGFQGNHYGVLNNEGQNGAIMNDETTFPALNGEVRIEEVSDDDLISLSSVDLAYCGRPATPLQPTVYHAQRSPPQSSNHRTRRSPTQPPTHPARRSPPPPSTSPVRRSSSLQSTHRVQRSPRQPATCRHARRSPRQNSLEGLAAAVALLENNEPQYQQRQEEPDEDERFRNFQDH</sequence>
<dbReference type="GO" id="GO:0019783">
    <property type="term" value="F:ubiquitin-like protein peptidase activity"/>
    <property type="evidence" value="ECO:0007669"/>
    <property type="project" value="UniProtKB-ARBA"/>
</dbReference>
<comment type="similarity">
    <text evidence="1">Belongs to the peptidase C48 family.</text>
</comment>
<feature type="compositionally biased region" description="Pro residues" evidence="4">
    <location>
        <begin position="582"/>
        <end position="598"/>
    </location>
</feature>
<dbReference type="GO" id="GO:0006508">
    <property type="term" value="P:proteolysis"/>
    <property type="evidence" value="ECO:0007669"/>
    <property type="project" value="UniProtKB-KW"/>
</dbReference>
<dbReference type="Gene3D" id="3.40.395.10">
    <property type="entry name" value="Adenoviral Proteinase, Chain A"/>
    <property type="match status" value="1"/>
</dbReference>
<evidence type="ECO:0000256" key="2">
    <source>
        <dbReference type="ARBA" id="ARBA00022670"/>
    </source>
</evidence>
<keyword evidence="7" id="KW-1185">Reference proteome</keyword>